<evidence type="ECO:0000313" key="4">
    <source>
        <dbReference type="Proteomes" id="UP000189966"/>
    </source>
</evidence>
<evidence type="ECO:0000256" key="1">
    <source>
        <dbReference type="ARBA" id="ARBA00038283"/>
    </source>
</evidence>
<dbReference type="Proteomes" id="UP000189966">
    <property type="component" value="Unassembled WGS sequence"/>
</dbReference>
<protein>
    <submittedName>
        <fullName evidence="3">Replication protein RepA</fullName>
    </submittedName>
</protein>
<evidence type="ECO:0000259" key="2">
    <source>
        <dbReference type="Pfam" id="PF01051"/>
    </source>
</evidence>
<dbReference type="EMBL" id="FUZI01000018">
    <property type="protein sequence ID" value="SKC34444.1"/>
    <property type="molecule type" value="Genomic_DNA"/>
</dbReference>
<dbReference type="GO" id="GO:0003887">
    <property type="term" value="F:DNA-directed DNA polymerase activity"/>
    <property type="evidence" value="ECO:0007669"/>
    <property type="project" value="InterPro"/>
</dbReference>
<proteinExistence type="inferred from homology"/>
<dbReference type="Pfam" id="PF01051">
    <property type="entry name" value="Rep3_N"/>
    <property type="match status" value="1"/>
</dbReference>
<dbReference type="GO" id="GO:0006270">
    <property type="term" value="P:DNA replication initiation"/>
    <property type="evidence" value="ECO:0007669"/>
    <property type="project" value="InterPro"/>
</dbReference>
<evidence type="ECO:0000313" key="3">
    <source>
        <dbReference type="EMBL" id="SKC34444.1"/>
    </source>
</evidence>
<accession>A0A1T5I5P5</accession>
<feature type="domain" description="Initiator Rep protein WH1" evidence="2">
    <location>
        <begin position="117"/>
        <end position="238"/>
    </location>
</feature>
<gene>
    <name evidence="3" type="primary">repA</name>
    <name evidence="3" type="ORF">CZ809_04064</name>
</gene>
<name>A0A1T5I5P5_9GAMM</name>
<dbReference type="InterPro" id="IPR000525">
    <property type="entry name" value="Initiator_Rep_WH1"/>
</dbReference>
<comment type="similarity">
    <text evidence="1">Belongs to the initiator RepB protein family.</text>
</comment>
<organism evidence="3 4">
    <name type="scientific">Photobacterium piscicola</name>
    <dbReference type="NCBI Taxonomy" id="1378299"/>
    <lineage>
        <taxon>Bacteria</taxon>
        <taxon>Pseudomonadati</taxon>
        <taxon>Pseudomonadota</taxon>
        <taxon>Gammaproteobacteria</taxon>
        <taxon>Vibrionales</taxon>
        <taxon>Vibrionaceae</taxon>
        <taxon>Photobacterium</taxon>
    </lineage>
</organism>
<reference evidence="3 4" key="1">
    <citation type="submission" date="2017-02" db="EMBL/GenBank/DDBJ databases">
        <authorList>
            <person name="Peterson S.W."/>
        </authorList>
    </citation>
    <scope>NUCLEOTIDE SEQUENCE [LARGE SCALE GENOMIC DNA]</scope>
    <source>
        <strain evidence="4">type strain: NCCB 100098</strain>
    </source>
</reference>
<dbReference type="AlphaFoldDB" id="A0A1T5I5P5"/>
<sequence>MVYSNWAKWCILIGLAFSINVDNMAQDKNLLPLTEVTTSNKIQLITSASTSVQPNVLLRTGVFTPVGRKVNINSGTMMDLTTDLVNLELCQKEGYDSVTVRGTRLNVETDFKVWCGIVLVFSKLGLSSNTVHLKFSEFAKYCGYPSRRFDKNLRRQIGESLERIQSQSLTFRRKGADKAVHTGMLLKASYDGDEDRVELMADESLWDLYRLDYQVLVSMKVLSKLPRAEVAQCLYLYLLALPENPIPVSFTRLRERLRLESCTKEANRKIKTGLKKLESIGFLSGSFMTKNGEQYYCIDKRFKKLCNASDASPLMND</sequence>